<gene>
    <name evidence="8" type="ORF">SE17_02530</name>
</gene>
<dbReference type="Proteomes" id="UP000050509">
    <property type="component" value="Unassembled WGS sequence"/>
</dbReference>
<organism evidence="8 9">
    <name type="scientific">Kouleothrix aurantiaca</name>
    <dbReference type="NCBI Taxonomy" id="186479"/>
    <lineage>
        <taxon>Bacteria</taxon>
        <taxon>Bacillati</taxon>
        <taxon>Chloroflexota</taxon>
        <taxon>Chloroflexia</taxon>
        <taxon>Chloroflexales</taxon>
        <taxon>Roseiflexineae</taxon>
        <taxon>Roseiflexaceae</taxon>
        <taxon>Kouleothrix</taxon>
    </lineage>
</organism>
<dbReference type="Pfam" id="PF13145">
    <property type="entry name" value="Rotamase_2"/>
    <property type="match status" value="2"/>
</dbReference>
<dbReference type="PROSITE" id="PS50198">
    <property type="entry name" value="PPIC_PPIASE_2"/>
    <property type="match status" value="1"/>
</dbReference>
<keyword evidence="9" id="KW-1185">Reference proteome</keyword>
<dbReference type="InterPro" id="IPR027304">
    <property type="entry name" value="Trigger_fact/SurA_dom_sf"/>
</dbReference>
<accession>A0A0P9FN06</accession>
<reference evidence="8 9" key="1">
    <citation type="submission" date="2015-09" db="EMBL/GenBank/DDBJ databases">
        <title>Draft genome sequence of Kouleothrix aurantiaca JCM 19913.</title>
        <authorList>
            <person name="Hemp J."/>
        </authorList>
    </citation>
    <scope>NUCLEOTIDE SEQUENCE [LARGE SCALE GENOMIC DNA]</scope>
    <source>
        <strain evidence="8 9">COM-B</strain>
    </source>
</reference>
<evidence type="ECO:0000256" key="6">
    <source>
        <dbReference type="PROSITE-ProRule" id="PRU00278"/>
    </source>
</evidence>
<proteinExistence type="predicted"/>
<dbReference type="InterPro" id="IPR000297">
    <property type="entry name" value="PPIase_PpiC"/>
</dbReference>
<keyword evidence="3" id="KW-0732">Signal</keyword>
<evidence type="ECO:0000256" key="4">
    <source>
        <dbReference type="ARBA" id="ARBA00023110"/>
    </source>
</evidence>
<dbReference type="AlphaFoldDB" id="A0A0P9FN06"/>
<evidence type="ECO:0000256" key="5">
    <source>
        <dbReference type="ARBA" id="ARBA00023235"/>
    </source>
</evidence>
<dbReference type="SUPFAM" id="SSF54534">
    <property type="entry name" value="FKBP-like"/>
    <property type="match status" value="2"/>
</dbReference>
<feature type="domain" description="PpiC" evidence="7">
    <location>
        <begin position="437"/>
        <end position="549"/>
    </location>
</feature>
<dbReference type="GO" id="GO:0003755">
    <property type="term" value="F:peptidyl-prolyl cis-trans isomerase activity"/>
    <property type="evidence" value="ECO:0007669"/>
    <property type="project" value="UniProtKB-KW"/>
</dbReference>
<dbReference type="InterPro" id="IPR046357">
    <property type="entry name" value="PPIase_dom_sf"/>
</dbReference>
<dbReference type="SUPFAM" id="SSF109998">
    <property type="entry name" value="Triger factor/SurA peptide-binding domain-like"/>
    <property type="match status" value="2"/>
</dbReference>
<dbReference type="EMBL" id="LJCR01000029">
    <property type="protein sequence ID" value="KPV54636.1"/>
    <property type="molecule type" value="Genomic_DNA"/>
</dbReference>
<evidence type="ECO:0000313" key="8">
    <source>
        <dbReference type="EMBL" id="KPV54636.1"/>
    </source>
</evidence>
<evidence type="ECO:0000313" key="9">
    <source>
        <dbReference type="Proteomes" id="UP000050509"/>
    </source>
</evidence>
<dbReference type="PANTHER" id="PTHR47245">
    <property type="entry name" value="PEPTIDYLPROLYL ISOMERASE"/>
    <property type="match status" value="1"/>
</dbReference>
<dbReference type="InterPro" id="IPR050245">
    <property type="entry name" value="PrsA_foldase"/>
</dbReference>
<dbReference type="Gene3D" id="3.10.50.40">
    <property type="match status" value="2"/>
</dbReference>
<evidence type="ECO:0000256" key="1">
    <source>
        <dbReference type="ARBA" id="ARBA00000971"/>
    </source>
</evidence>
<name>A0A0P9FN06_9CHLR</name>
<sequence>MSLFNRFDGTRLWAQWMAPKPPAPDVVATFDGGKITTADLEAHAQALAPDEYHEVLRSPETLRLLAQEMATDELARRWASERKVDADETFQHTMEHITENTNLDAFSTKLHEGGIPVPESEIQSYYDKNKAEFGDQPLSAVREEIRTRLVGEKEGQYLKDYIAGLTSNASITRDFTLLDVPEPTDAELRAYYEVNTQSYTVTAQFTVDMLTIPAGADETAARAAADKALLKLRAGETFGAIPAQVAEARIITGTVVPAGRFGAEWDAAVKALQPGEVSDIIRASEMFAIVRLIQAQPERRLTFEEARPQVLETLSQERINTWMKENGSKTLFVLKGKQYTLGQFYKEYQELPPSTQARFAGPKGMRDLADRLIERLLVVEDTYDQLLQVKNKELIDENRLSVLKQMMEQQEVDDKIEVTDAEIQQYYDQNQALMTPPPKVKLRYIRIGLGQTEDEKTKARARADEAYKKLVPGLFQQGASFADIAKEYSEDPETAAKGGELPFAVGETNNPLEPPELHEIHTIVLGLDVNQISPLFEVGDSLYIIQPIERTQPETLSLDKAKPYIKELLTNQKHDDLLRSLQDRLAKQANLVIYDSAIQAYYERSSGTAVPTSSP</sequence>
<dbReference type="Gene3D" id="6.10.140.970">
    <property type="match status" value="1"/>
</dbReference>
<dbReference type="EC" id="5.2.1.8" evidence="2"/>
<comment type="catalytic activity">
    <reaction evidence="1">
        <text>[protein]-peptidylproline (omega=180) = [protein]-peptidylproline (omega=0)</text>
        <dbReference type="Rhea" id="RHEA:16237"/>
        <dbReference type="Rhea" id="RHEA-COMP:10747"/>
        <dbReference type="Rhea" id="RHEA-COMP:10748"/>
        <dbReference type="ChEBI" id="CHEBI:83833"/>
        <dbReference type="ChEBI" id="CHEBI:83834"/>
        <dbReference type="EC" id="5.2.1.8"/>
    </reaction>
</comment>
<comment type="caution">
    <text evidence="8">The sequence shown here is derived from an EMBL/GenBank/DDBJ whole genome shotgun (WGS) entry which is preliminary data.</text>
</comment>
<evidence type="ECO:0000259" key="7">
    <source>
        <dbReference type="PROSITE" id="PS50198"/>
    </source>
</evidence>
<keyword evidence="5 6" id="KW-0413">Isomerase</keyword>
<evidence type="ECO:0000256" key="2">
    <source>
        <dbReference type="ARBA" id="ARBA00013194"/>
    </source>
</evidence>
<dbReference type="PANTHER" id="PTHR47245:SF1">
    <property type="entry name" value="FOLDASE PROTEIN PRSA"/>
    <property type="match status" value="1"/>
</dbReference>
<keyword evidence="4 6" id="KW-0697">Rotamase</keyword>
<evidence type="ECO:0000256" key="3">
    <source>
        <dbReference type="ARBA" id="ARBA00022729"/>
    </source>
</evidence>
<dbReference type="Gene3D" id="1.10.4030.10">
    <property type="entry name" value="Porin chaperone SurA, peptide-binding domain"/>
    <property type="match status" value="2"/>
</dbReference>
<protein>
    <recommendedName>
        <fullName evidence="2">peptidylprolyl isomerase</fullName>
        <ecNumber evidence="2">5.2.1.8</ecNumber>
    </recommendedName>
</protein>